<dbReference type="RefSeq" id="WP_168037668.1">
    <property type="nucleotide sequence ID" value="NZ_JAATJH010000003.1"/>
</dbReference>
<comment type="caution">
    <text evidence="3">The sequence shown here is derived from an EMBL/GenBank/DDBJ whole genome shotgun (WGS) entry which is preliminary data.</text>
</comment>
<dbReference type="Pfam" id="PF13590">
    <property type="entry name" value="DUF4136"/>
    <property type="match status" value="1"/>
</dbReference>
<dbReference type="PROSITE" id="PS51257">
    <property type="entry name" value="PROKAR_LIPOPROTEIN"/>
    <property type="match status" value="1"/>
</dbReference>
<feature type="signal peptide" evidence="1">
    <location>
        <begin position="1"/>
        <end position="20"/>
    </location>
</feature>
<dbReference type="Proteomes" id="UP000770785">
    <property type="component" value="Unassembled WGS sequence"/>
</dbReference>
<reference evidence="3 4" key="1">
    <citation type="submission" date="2020-03" db="EMBL/GenBank/DDBJ databases">
        <title>Genomic Encyclopedia of Type Strains, Phase IV (KMG-IV): sequencing the most valuable type-strain genomes for metagenomic binning, comparative biology and taxonomic classification.</title>
        <authorList>
            <person name="Goeker M."/>
        </authorList>
    </citation>
    <scope>NUCLEOTIDE SEQUENCE [LARGE SCALE GENOMIC DNA]</scope>
    <source>
        <strain evidence="3 4">DSM 105096</strain>
    </source>
</reference>
<feature type="chain" id="PRO_5047268673" description="DUF4136 domain-containing protein" evidence="1">
    <location>
        <begin position="21"/>
        <end position="203"/>
    </location>
</feature>
<evidence type="ECO:0000313" key="3">
    <source>
        <dbReference type="EMBL" id="NJC26915.1"/>
    </source>
</evidence>
<organism evidence="3 4">
    <name type="scientific">Neolewinella antarctica</name>
    <dbReference type="NCBI Taxonomy" id="442734"/>
    <lineage>
        <taxon>Bacteria</taxon>
        <taxon>Pseudomonadati</taxon>
        <taxon>Bacteroidota</taxon>
        <taxon>Saprospiria</taxon>
        <taxon>Saprospirales</taxon>
        <taxon>Lewinellaceae</taxon>
        <taxon>Neolewinella</taxon>
    </lineage>
</organism>
<feature type="domain" description="DUF4136" evidence="2">
    <location>
        <begin position="26"/>
        <end position="197"/>
    </location>
</feature>
<dbReference type="Gene3D" id="3.30.160.670">
    <property type="match status" value="1"/>
</dbReference>
<name>A0ABX0XCW3_9BACT</name>
<dbReference type="InterPro" id="IPR025411">
    <property type="entry name" value="DUF4136"/>
</dbReference>
<protein>
    <recommendedName>
        <fullName evidence="2">DUF4136 domain-containing protein</fullName>
    </recommendedName>
</protein>
<evidence type="ECO:0000313" key="4">
    <source>
        <dbReference type="Proteomes" id="UP000770785"/>
    </source>
</evidence>
<keyword evidence="1" id="KW-0732">Signal</keyword>
<sequence length="203" mass="23101">MRIFSSCLSLTLLFIFSSCSPRVTTSRPTSADLSAYQTFAYLPNADVETKRAEDAERVGGFVVDKVNKEMEMQGYTLDRDNPDLLVLISQRKETETRSDVDRVYTRNYNAAGTVGTVGTSAYGGYYNNYSYNGYNSYRDFVGYDRDYYNVKVGTVVVSLIDRENGNTVWRGMTSDRVYDQSTDDMRAMVDDIFQAYPLENKSR</sequence>
<dbReference type="EMBL" id="JAATJH010000003">
    <property type="protein sequence ID" value="NJC26915.1"/>
    <property type="molecule type" value="Genomic_DNA"/>
</dbReference>
<evidence type="ECO:0000256" key="1">
    <source>
        <dbReference type="SAM" id="SignalP"/>
    </source>
</evidence>
<accession>A0ABX0XCW3</accession>
<gene>
    <name evidence="3" type="ORF">GGR27_002425</name>
</gene>
<proteinExistence type="predicted"/>
<keyword evidence="4" id="KW-1185">Reference proteome</keyword>
<evidence type="ECO:0000259" key="2">
    <source>
        <dbReference type="Pfam" id="PF13590"/>
    </source>
</evidence>